<protein>
    <submittedName>
        <fullName evidence="2">Uncharacterized protein</fullName>
    </submittedName>
</protein>
<evidence type="ECO:0000256" key="1">
    <source>
        <dbReference type="SAM" id="Phobius"/>
    </source>
</evidence>
<keyword evidence="1" id="KW-0812">Transmembrane</keyword>
<comment type="caution">
    <text evidence="2">The sequence shown here is derived from an EMBL/GenBank/DDBJ whole genome shotgun (WGS) entry which is preliminary data.</text>
</comment>
<keyword evidence="1" id="KW-1133">Transmembrane helix</keyword>
<proteinExistence type="predicted"/>
<keyword evidence="3" id="KW-1185">Reference proteome</keyword>
<feature type="transmembrane region" description="Helical" evidence="1">
    <location>
        <begin position="6"/>
        <end position="23"/>
    </location>
</feature>
<name>A0A0B3SF30_9RHOB</name>
<evidence type="ECO:0000313" key="3">
    <source>
        <dbReference type="Proteomes" id="UP000030960"/>
    </source>
</evidence>
<organism evidence="2 3">
    <name type="scientific">Mameliella alba</name>
    <dbReference type="NCBI Taxonomy" id="561184"/>
    <lineage>
        <taxon>Bacteria</taxon>
        <taxon>Pseudomonadati</taxon>
        <taxon>Pseudomonadota</taxon>
        <taxon>Alphaproteobacteria</taxon>
        <taxon>Rhodobacterales</taxon>
        <taxon>Roseobacteraceae</taxon>
        <taxon>Mameliella</taxon>
    </lineage>
</organism>
<accession>A0A0B3SF30</accession>
<dbReference type="Proteomes" id="UP000030960">
    <property type="component" value="Unassembled WGS sequence"/>
</dbReference>
<keyword evidence="1" id="KW-0472">Membrane</keyword>
<gene>
    <name evidence="2" type="ORF">OA50_00337</name>
</gene>
<reference evidence="2 3" key="1">
    <citation type="submission" date="2014-10" db="EMBL/GenBank/DDBJ databases">
        <title>Genome sequence of Ponticoccus sp. strain UMTAT08 isolated from clonal culture of toxic dinoflagellate Alexandrium tamiyavanichii.</title>
        <authorList>
            <person name="Gan H.Y."/>
            <person name="Muhd D.-D."/>
            <person name="Mohd Noor M.E."/>
            <person name="Yeong Y.S."/>
            <person name="Usup G."/>
        </authorList>
    </citation>
    <scope>NUCLEOTIDE SEQUENCE [LARGE SCALE GENOMIC DNA]</scope>
    <source>
        <strain evidence="2 3">UMTAT08</strain>
    </source>
</reference>
<sequence>MIAGYSLILLVVHIVYIVIYQRLTGKEYFFPDRGQKDINALFRQWRYLV</sequence>
<dbReference type="AlphaFoldDB" id="A0A0B3SF30"/>
<dbReference type="EMBL" id="JSUQ01000001">
    <property type="protein sequence ID" value="KHQ55301.1"/>
    <property type="molecule type" value="Genomic_DNA"/>
</dbReference>
<evidence type="ECO:0000313" key="2">
    <source>
        <dbReference type="EMBL" id="KHQ55301.1"/>
    </source>
</evidence>